<evidence type="ECO:0000313" key="4">
    <source>
        <dbReference type="Proteomes" id="UP000054937"/>
    </source>
</evidence>
<dbReference type="CDD" id="cd23807">
    <property type="entry name" value="UEV_UBE2V"/>
    <property type="match status" value="1"/>
</dbReference>
<accession>A0A0V0R4N4</accession>
<dbReference type="AlphaFoldDB" id="A0A0V0R4N4"/>
<dbReference type="PROSITE" id="PS50127">
    <property type="entry name" value="UBC_2"/>
    <property type="match status" value="1"/>
</dbReference>
<dbReference type="Pfam" id="PF00179">
    <property type="entry name" value="UQ_con"/>
    <property type="match status" value="1"/>
</dbReference>
<comment type="caution">
    <text evidence="3">The sequence shown here is derived from an EMBL/GenBank/DDBJ whole genome shotgun (WGS) entry which is preliminary data.</text>
</comment>
<evidence type="ECO:0000256" key="1">
    <source>
        <dbReference type="ARBA" id="ARBA00022786"/>
    </source>
</evidence>
<dbReference type="SMART" id="SM00212">
    <property type="entry name" value="UBCc"/>
    <property type="match status" value="1"/>
</dbReference>
<dbReference type="FunFam" id="3.10.110.10:FF:000026">
    <property type="entry name" value="Ubiquitin-conjugating enzyme E2 variant"/>
    <property type="match status" value="1"/>
</dbReference>
<keyword evidence="4" id="KW-1185">Reference proteome</keyword>
<dbReference type="PANTHER" id="PTHR24068">
    <property type="entry name" value="UBIQUITIN-CONJUGATING ENZYME E2"/>
    <property type="match status" value="1"/>
</dbReference>
<sequence length="137" mass="15508">MEIPRRFRLLEELERGEKGIGDGTVSYGLDNGEDMEMVNWNGTIIGPMNTPFDQRIYSLKIICGPNYPQQAPQLKFNTKVNLPFVNQSNGNVDTQKFSLIKNWKPEITMEKLLLGIKNEMSSSANRKLAQPAEGAQY</sequence>
<name>A0A0V0R4N4_PSEPJ</name>
<dbReference type="EMBL" id="LDAU01000050">
    <property type="protein sequence ID" value="KRX09441.1"/>
    <property type="molecule type" value="Genomic_DNA"/>
</dbReference>
<proteinExistence type="predicted"/>
<evidence type="ECO:0000259" key="2">
    <source>
        <dbReference type="PROSITE" id="PS50127"/>
    </source>
</evidence>
<gene>
    <name evidence="3" type="ORF">PPERSA_01641</name>
</gene>
<dbReference type="OrthoDB" id="6508832at2759"/>
<dbReference type="Gene3D" id="3.10.110.10">
    <property type="entry name" value="Ubiquitin Conjugating Enzyme"/>
    <property type="match status" value="1"/>
</dbReference>
<dbReference type="FunCoup" id="A0A0V0R4N4">
    <property type="interactions" value="514"/>
</dbReference>
<dbReference type="InterPro" id="IPR000608">
    <property type="entry name" value="UBC"/>
</dbReference>
<dbReference type="SUPFAM" id="SSF54495">
    <property type="entry name" value="UBC-like"/>
    <property type="match status" value="1"/>
</dbReference>
<feature type="domain" description="UBC core" evidence="2">
    <location>
        <begin position="4"/>
        <end position="137"/>
    </location>
</feature>
<dbReference type="OMA" id="GPESCSY"/>
<protein>
    <submittedName>
        <fullName evidence="3">Ubiquitin-conjugating enzyme/RWD-like protein</fullName>
    </submittedName>
</protein>
<evidence type="ECO:0000313" key="3">
    <source>
        <dbReference type="EMBL" id="KRX09441.1"/>
    </source>
</evidence>
<reference evidence="3 4" key="1">
    <citation type="journal article" date="2015" name="Sci. Rep.">
        <title>Genome of the facultative scuticociliatosis pathogen Pseudocohnilembus persalinus provides insight into its virulence through horizontal gene transfer.</title>
        <authorList>
            <person name="Xiong J."/>
            <person name="Wang G."/>
            <person name="Cheng J."/>
            <person name="Tian M."/>
            <person name="Pan X."/>
            <person name="Warren A."/>
            <person name="Jiang C."/>
            <person name="Yuan D."/>
            <person name="Miao W."/>
        </authorList>
    </citation>
    <scope>NUCLEOTIDE SEQUENCE [LARGE SCALE GENOMIC DNA]</scope>
    <source>
        <strain evidence="3">36N120E</strain>
    </source>
</reference>
<dbReference type="Proteomes" id="UP000054937">
    <property type="component" value="Unassembled WGS sequence"/>
</dbReference>
<organism evidence="3 4">
    <name type="scientific">Pseudocohnilembus persalinus</name>
    <name type="common">Ciliate</name>
    <dbReference type="NCBI Taxonomy" id="266149"/>
    <lineage>
        <taxon>Eukaryota</taxon>
        <taxon>Sar</taxon>
        <taxon>Alveolata</taxon>
        <taxon>Ciliophora</taxon>
        <taxon>Intramacronucleata</taxon>
        <taxon>Oligohymenophorea</taxon>
        <taxon>Scuticociliatia</taxon>
        <taxon>Philasterida</taxon>
        <taxon>Pseudocohnilembidae</taxon>
        <taxon>Pseudocohnilembus</taxon>
    </lineage>
</organism>
<dbReference type="InterPro" id="IPR016135">
    <property type="entry name" value="UBQ-conjugating_enzyme/RWD"/>
</dbReference>
<keyword evidence="1" id="KW-0833">Ubl conjugation pathway</keyword>
<dbReference type="InParanoid" id="A0A0V0R4N4"/>